<dbReference type="EMBL" id="ADVR01000018">
    <property type="protein sequence ID" value="EFO81294.1"/>
    <property type="molecule type" value="Genomic_DNA"/>
</dbReference>
<dbReference type="Pfam" id="PF13522">
    <property type="entry name" value="GATase_6"/>
    <property type="match status" value="1"/>
</dbReference>
<evidence type="ECO:0000256" key="6">
    <source>
        <dbReference type="ARBA" id="ARBA00022962"/>
    </source>
</evidence>
<sequence>MGLVSQVFNEEKMRPLVGHMAIGHTRYSTTGSSKLENAQPFVVESVLGPLAVGHNGNLTNAAALRRELLQRGVGLTGTSDSEVITQMLAGGDGRTWEEKLKVFMVRAQGAYCLTVLTRNALFAVRDPWGLHPLCLGRLGDTGWVVASESCALGTIGAEFVREIDPGEILMLTEEDGPQTVTRMPASHQAGCLFEYIYFARPDSVLYGATLHAVRVAQGRELARESPCDADVVIPVPDSAVPAAIGYAQESGIPYSEGLIKNRYIGRTFIQPDDRLRKLGISLKFNALAENLANKRVVLIDDSIVRGNTSGPILRLLRDAGATEVHVRVSSPPIRHPCFLGVDMATYPELIAHRLTIPEIQAHLGADSLAYLSLEGLIRSTRRDPGNFCRGCFTGEYPVDIEVVDKEVFEMR</sequence>
<keyword evidence="7 9" id="KW-0460">Magnesium</keyword>
<dbReference type="GO" id="GO:0009113">
    <property type="term" value="P:purine nucleobase biosynthetic process"/>
    <property type="evidence" value="ECO:0007669"/>
    <property type="project" value="UniProtKB-UniRule"/>
</dbReference>
<feature type="domain" description="Glutamine amidotransferase type-2" evidence="11">
    <location>
        <begin position="1"/>
        <end position="174"/>
    </location>
</feature>
<gene>
    <name evidence="7" type="primary">purF</name>
    <name evidence="12" type="ORF">OSCT_0883</name>
</gene>
<proteinExistence type="inferred from homology"/>
<feature type="binding site" evidence="7 10">
    <location>
        <position position="191"/>
    </location>
    <ligand>
        <name>[4Fe-4S] cluster</name>
        <dbReference type="ChEBI" id="CHEBI:49883"/>
    </ligand>
</feature>
<keyword evidence="6 7" id="KW-0315">Glutamine amidotransferase</keyword>
<dbReference type="UniPathway" id="UPA00074">
    <property type="reaction ID" value="UER00124"/>
</dbReference>
<dbReference type="GO" id="GO:0004044">
    <property type="term" value="F:amidophosphoribosyltransferase activity"/>
    <property type="evidence" value="ECO:0007669"/>
    <property type="project" value="UniProtKB-UniRule"/>
</dbReference>
<dbReference type="Pfam" id="PF00156">
    <property type="entry name" value="Pribosyltran"/>
    <property type="match status" value="1"/>
</dbReference>
<dbReference type="SUPFAM" id="SSF53271">
    <property type="entry name" value="PRTase-like"/>
    <property type="match status" value="1"/>
</dbReference>
<organism evidence="12 13">
    <name type="scientific">Oscillochloris trichoides DG-6</name>
    <dbReference type="NCBI Taxonomy" id="765420"/>
    <lineage>
        <taxon>Bacteria</taxon>
        <taxon>Bacillati</taxon>
        <taxon>Chloroflexota</taxon>
        <taxon>Chloroflexia</taxon>
        <taxon>Chloroflexales</taxon>
        <taxon>Chloroflexineae</taxon>
        <taxon>Oscillochloridaceae</taxon>
        <taxon>Oscillochloris</taxon>
    </lineage>
</organism>
<keyword evidence="7 9" id="KW-0479">Metal-binding</keyword>
<comment type="cofactor">
    <cofactor evidence="7 10">
        <name>[4Fe-4S] cluster</name>
        <dbReference type="ChEBI" id="CHEBI:49883"/>
    </cofactor>
    <text evidence="7 10">Binds 1 [4Fe-4S] cluster per subunit.</text>
</comment>
<dbReference type="EC" id="2.4.2.14" evidence="7"/>
<dbReference type="InterPro" id="IPR029055">
    <property type="entry name" value="Ntn_hydrolases_N"/>
</dbReference>
<feature type="binding site" evidence="7 10">
    <location>
        <position position="388"/>
    </location>
    <ligand>
        <name>[4Fe-4S] cluster</name>
        <dbReference type="ChEBI" id="CHEBI:49883"/>
    </ligand>
</feature>
<dbReference type="CDD" id="cd00715">
    <property type="entry name" value="GPATase_N"/>
    <property type="match status" value="1"/>
</dbReference>
<evidence type="ECO:0000256" key="7">
    <source>
        <dbReference type="HAMAP-Rule" id="MF_01931"/>
    </source>
</evidence>
<feature type="binding site" evidence="7 9">
    <location>
        <position position="301"/>
    </location>
    <ligand>
        <name>Mg(2+)</name>
        <dbReference type="ChEBI" id="CHEBI:18420"/>
    </ligand>
</feature>
<dbReference type="GO" id="GO:0000287">
    <property type="term" value="F:magnesium ion binding"/>
    <property type="evidence" value="ECO:0007669"/>
    <property type="project" value="UniProtKB-UniRule"/>
</dbReference>
<dbReference type="Proteomes" id="UP000054010">
    <property type="component" value="Unassembled WGS sequence"/>
</dbReference>
<keyword evidence="5 7" id="KW-0658">Purine biosynthesis</keyword>
<dbReference type="eggNOG" id="COG0034">
    <property type="taxonomic scope" value="Bacteria"/>
</dbReference>
<evidence type="ECO:0000313" key="12">
    <source>
        <dbReference type="EMBL" id="EFO81294.1"/>
    </source>
</evidence>
<dbReference type="STRING" id="765420.OSCT_0883"/>
<dbReference type="Gene3D" id="3.60.20.10">
    <property type="entry name" value="Glutamine Phosphoribosylpyrophosphate, subunit 1, domain 1"/>
    <property type="match status" value="1"/>
</dbReference>
<evidence type="ECO:0000256" key="4">
    <source>
        <dbReference type="ARBA" id="ARBA00022679"/>
    </source>
</evidence>
<feature type="binding site" evidence="7 10">
    <location>
        <position position="391"/>
    </location>
    <ligand>
        <name>[4Fe-4S] cluster</name>
        <dbReference type="ChEBI" id="CHEBI:49883"/>
    </ligand>
</feature>
<keyword evidence="7" id="KW-0004">4Fe-4S</keyword>
<dbReference type="InterPro" id="IPR000836">
    <property type="entry name" value="PRTase_dom"/>
</dbReference>
<dbReference type="AlphaFoldDB" id="E1IC32"/>
<name>E1IC32_9CHLR</name>
<comment type="catalytic activity">
    <reaction evidence="7 8">
        <text>5-phospho-beta-D-ribosylamine + L-glutamate + diphosphate = 5-phospho-alpha-D-ribose 1-diphosphate + L-glutamine + H2O</text>
        <dbReference type="Rhea" id="RHEA:14905"/>
        <dbReference type="ChEBI" id="CHEBI:15377"/>
        <dbReference type="ChEBI" id="CHEBI:29985"/>
        <dbReference type="ChEBI" id="CHEBI:33019"/>
        <dbReference type="ChEBI" id="CHEBI:58017"/>
        <dbReference type="ChEBI" id="CHEBI:58359"/>
        <dbReference type="ChEBI" id="CHEBI:58681"/>
        <dbReference type="EC" id="2.4.2.14"/>
    </reaction>
</comment>
<dbReference type="InterPro" id="IPR017932">
    <property type="entry name" value="GATase_2_dom"/>
</dbReference>
<comment type="similarity">
    <text evidence="2 7 8">In the C-terminal section; belongs to the purine/pyrimidine phosphoribosyltransferase family.</text>
</comment>
<dbReference type="HOGENOM" id="CLU_022389_3_1_0"/>
<comment type="caution">
    <text evidence="7">Lacks conserved residue(s) required for the propagation of feature annotation.</text>
</comment>
<dbReference type="InterPro" id="IPR035584">
    <property type="entry name" value="PurF_N"/>
</dbReference>
<evidence type="ECO:0000256" key="10">
    <source>
        <dbReference type="PIRSR" id="PIRSR000485-3"/>
    </source>
</evidence>
<dbReference type="PANTHER" id="PTHR11907">
    <property type="entry name" value="AMIDOPHOSPHORIBOSYLTRANSFERASE"/>
    <property type="match status" value="1"/>
</dbReference>
<evidence type="ECO:0000256" key="8">
    <source>
        <dbReference type="PIRNR" id="PIRNR000485"/>
    </source>
</evidence>
<dbReference type="InterPro" id="IPR005854">
    <property type="entry name" value="PurF"/>
</dbReference>
<dbReference type="PROSITE" id="PS51278">
    <property type="entry name" value="GATASE_TYPE_2"/>
    <property type="match status" value="1"/>
</dbReference>
<comment type="caution">
    <text evidence="12">The sequence shown here is derived from an EMBL/GenBank/DDBJ whole genome shotgun (WGS) entry which is preliminary data.</text>
</comment>
<evidence type="ECO:0000259" key="11">
    <source>
        <dbReference type="PROSITE" id="PS51278"/>
    </source>
</evidence>
<dbReference type="InterPro" id="IPR029057">
    <property type="entry name" value="PRTase-like"/>
</dbReference>
<keyword evidence="13" id="KW-1185">Reference proteome</keyword>
<reference evidence="12 13" key="1">
    <citation type="journal article" date="2011" name="J. Bacteriol.">
        <title>Draft genome sequence of the anoxygenic filamentous phototrophic bacterium Oscillochloris trichoides subsp. DG-6.</title>
        <authorList>
            <person name="Kuznetsov B.B."/>
            <person name="Ivanovsky R.N."/>
            <person name="Keppen O.I."/>
            <person name="Sukhacheva M.V."/>
            <person name="Bumazhkin B.K."/>
            <person name="Patutina E.O."/>
            <person name="Beletsky A.V."/>
            <person name="Mardanov A.V."/>
            <person name="Baslerov R.V."/>
            <person name="Panteleeva A.N."/>
            <person name="Kolganova T.V."/>
            <person name="Ravin N.V."/>
            <person name="Skryabin K.G."/>
        </authorList>
    </citation>
    <scope>NUCLEOTIDE SEQUENCE [LARGE SCALE GENOMIC DNA]</scope>
    <source>
        <strain evidence="12 13">DG-6</strain>
    </source>
</reference>
<keyword evidence="7 10" id="KW-0411">Iron-sulfur</keyword>
<protein>
    <recommendedName>
        <fullName evidence="7">Amidophosphoribosyltransferase</fullName>
        <shortName evidence="7">ATase</shortName>
        <ecNumber evidence="7">2.4.2.14</ecNumber>
    </recommendedName>
    <alternativeName>
        <fullName evidence="7">Glutamine phosphoribosylpyrophosphate amidotransferase</fullName>
        <shortName evidence="7">GPATase</shortName>
    </alternativeName>
</protein>
<feature type="binding site" evidence="7 9">
    <location>
        <position position="300"/>
    </location>
    <ligand>
        <name>Mg(2+)</name>
        <dbReference type="ChEBI" id="CHEBI:18420"/>
    </ligand>
</feature>
<dbReference type="GO" id="GO:0006189">
    <property type="term" value="P:'de novo' IMP biosynthetic process"/>
    <property type="evidence" value="ECO:0007669"/>
    <property type="project" value="UniProtKB-UniRule"/>
</dbReference>
<evidence type="ECO:0000256" key="9">
    <source>
        <dbReference type="PIRSR" id="PIRSR000485-2"/>
    </source>
</evidence>
<feature type="binding site" evidence="7 10">
    <location>
        <position position="337"/>
    </location>
    <ligand>
        <name>[4Fe-4S] cluster</name>
        <dbReference type="ChEBI" id="CHEBI:49883"/>
    </ligand>
</feature>
<dbReference type="Gene3D" id="3.40.50.2020">
    <property type="match status" value="1"/>
</dbReference>
<keyword evidence="7 10" id="KW-0408">Iron</keyword>
<dbReference type="GO" id="GO:0051539">
    <property type="term" value="F:4 iron, 4 sulfur cluster binding"/>
    <property type="evidence" value="ECO:0007669"/>
    <property type="project" value="UniProtKB-KW"/>
</dbReference>
<comment type="function">
    <text evidence="7">Catalyzes the formation of phosphoribosylamine from phosphoribosylpyrophosphate (PRPP) and glutamine.</text>
</comment>
<keyword evidence="4 7" id="KW-0808">Transferase</keyword>
<dbReference type="NCBIfam" id="TIGR01134">
    <property type="entry name" value="purF"/>
    <property type="match status" value="1"/>
</dbReference>
<dbReference type="PIRSF" id="PIRSF000485">
    <property type="entry name" value="Amd_phspho_trans"/>
    <property type="match status" value="1"/>
</dbReference>
<dbReference type="SUPFAM" id="SSF56235">
    <property type="entry name" value="N-terminal nucleophile aminohydrolases (Ntn hydrolases)"/>
    <property type="match status" value="1"/>
</dbReference>
<accession>E1IC32</accession>
<comment type="pathway">
    <text evidence="1 7 8">Purine metabolism; IMP biosynthesis via de novo pathway; N(1)-(5-phospho-D-ribosyl)glycinamide from 5-phospho-alpha-D-ribose 1-diphosphate: step 1/2.</text>
</comment>
<evidence type="ECO:0000256" key="1">
    <source>
        <dbReference type="ARBA" id="ARBA00005209"/>
    </source>
</evidence>
<dbReference type="CDD" id="cd06223">
    <property type="entry name" value="PRTases_typeI"/>
    <property type="match status" value="1"/>
</dbReference>
<comment type="cofactor">
    <cofactor evidence="7 9">
        <name>Mg(2+)</name>
        <dbReference type="ChEBI" id="CHEBI:18420"/>
    </cofactor>
    <text evidence="7 9">Binds 1 Mg(2+) ion per subunit.</text>
</comment>
<evidence type="ECO:0000256" key="2">
    <source>
        <dbReference type="ARBA" id="ARBA00010138"/>
    </source>
</evidence>
<evidence type="ECO:0000313" key="13">
    <source>
        <dbReference type="Proteomes" id="UP000054010"/>
    </source>
</evidence>
<feature type="binding site" evidence="7 9">
    <location>
        <position position="238"/>
    </location>
    <ligand>
        <name>Mg(2+)</name>
        <dbReference type="ChEBI" id="CHEBI:18420"/>
    </ligand>
</feature>
<dbReference type="HAMAP" id="MF_01931">
    <property type="entry name" value="PurF"/>
    <property type="match status" value="1"/>
</dbReference>
<evidence type="ECO:0000256" key="3">
    <source>
        <dbReference type="ARBA" id="ARBA00022676"/>
    </source>
</evidence>
<keyword evidence="3 7" id="KW-0328">Glycosyltransferase</keyword>
<evidence type="ECO:0000256" key="5">
    <source>
        <dbReference type="ARBA" id="ARBA00022755"/>
    </source>
</evidence>